<proteinExistence type="predicted"/>
<dbReference type="EMBL" id="CAKXZT010000191">
    <property type="protein sequence ID" value="CAH2409616.1"/>
    <property type="molecule type" value="Genomic_DNA"/>
</dbReference>
<protein>
    <submittedName>
        <fullName evidence="1">Uncharacterized protein</fullName>
    </submittedName>
</protein>
<keyword evidence="2" id="KW-1185">Reference proteome</keyword>
<evidence type="ECO:0000313" key="2">
    <source>
        <dbReference type="Proteomes" id="UP001153050"/>
    </source>
</evidence>
<evidence type="ECO:0000313" key="1">
    <source>
        <dbReference type="EMBL" id="CAH2409616.1"/>
    </source>
</evidence>
<reference evidence="1 2" key="1">
    <citation type="submission" date="2022-03" db="EMBL/GenBank/DDBJ databases">
        <authorList>
            <person name="Brunel B."/>
        </authorList>
    </citation>
    <scope>NUCLEOTIDE SEQUENCE [LARGE SCALE GENOMIC DNA]</scope>
    <source>
        <strain evidence="1">STM5069sample</strain>
    </source>
</reference>
<organism evidence="1 2">
    <name type="scientific">Mesorhizobium escarrei</name>
    <dbReference type="NCBI Taxonomy" id="666018"/>
    <lineage>
        <taxon>Bacteria</taxon>
        <taxon>Pseudomonadati</taxon>
        <taxon>Pseudomonadota</taxon>
        <taxon>Alphaproteobacteria</taxon>
        <taxon>Hyphomicrobiales</taxon>
        <taxon>Phyllobacteriaceae</taxon>
        <taxon>Mesorhizobium</taxon>
    </lineage>
</organism>
<accession>A0ABM9EJN4</accession>
<comment type="caution">
    <text evidence="1">The sequence shown here is derived from an EMBL/GenBank/DDBJ whole genome shotgun (WGS) entry which is preliminary data.</text>
</comment>
<name>A0ABM9EJN4_9HYPH</name>
<sequence>MAERSARFRKRVLAQTLENRSVSRPFSRAEGVEESLVTLVGQGLVPTIHKSVRLRIHSAIFENPLHLDDTRFRSSTNR</sequence>
<dbReference type="Proteomes" id="UP001153050">
    <property type="component" value="Unassembled WGS sequence"/>
</dbReference>
<gene>
    <name evidence="1" type="ORF">MES5069_900017</name>
</gene>